<accession>A0A9D1U1K8</accession>
<dbReference type="AlphaFoldDB" id="A0A9D1U1K8"/>
<dbReference type="PANTHER" id="PTHR43157:SF73">
    <property type="entry name" value="WW DOMAIN-CONTAINING OXIDOREDUCTASE-LIKE PROTEIN"/>
    <property type="match status" value="1"/>
</dbReference>
<sequence length="282" mass="31222">MDHRTLAITGATSGIGKATAEALAADFDEIILLARNVVKAQLLKKELRSGKPGLKVSVVECNLASLASVEKAALHIQDNYGKIDCLINNAGVVSLSRQDTADGYELMMGTNYLGHYLLTHYMMPALLNGREPQIVIVSSNAYGLTTLKSDYFKGKGNPMQLYGRSKLATLYFMQELHEQFSGEGLRTTAVHPGAVTTNLGRTQQNEKLGNIIYGTLKPFFLSPSEGAESTVLAVRDKEKYDGMYMHAGKEIKLKPHGRSYYARKRLIADTIYELYLDEFMER</sequence>
<comment type="caution">
    <text evidence="2">The sequence shown here is derived from an EMBL/GenBank/DDBJ whole genome shotgun (WGS) entry which is preliminary data.</text>
</comment>
<dbReference type="SUPFAM" id="SSF51735">
    <property type="entry name" value="NAD(P)-binding Rossmann-fold domains"/>
    <property type="match status" value="1"/>
</dbReference>
<evidence type="ECO:0000256" key="1">
    <source>
        <dbReference type="ARBA" id="ARBA00023002"/>
    </source>
</evidence>
<proteinExistence type="predicted"/>
<dbReference type="Pfam" id="PF00106">
    <property type="entry name" value="adh_short"/>
    <property type="match status" value="1"/>
</dbReference>
<reference evidence="2" key="1">
    <citation type="journal article" date="2021" name="PeerJ">
        <title>Extensive microbial diversity within the chicken gut microbiome revealed by metagenomics and culture.</title>
        <authorList>
            <person name="Gilroy R."/>
            <person name="Ravi A."/>
            <person name="Getino M."/>
            <person name="Pursley I."/>
            <person name="Horton D.L."/>
            <person name="Alikhan N.F."/>
            <person name="Baker D."/>
            <person name="Gharbi K."/>
            <person name="Hall N."/>
            <person name="Watson M."/>
            <person name="Adriaenssens E.M."/>
            <person name="Foster-Nyarko E."/>
            <person name="Jarju S."/>
            <person name="Secka A."/>
            <person name="Antonio M."/>
            <person name="Oren A."/>
            <person name="Chaudhuri R.R."/>
            <person name="La Ragione R."/>
            <person name="Hildebrand F."/>
            <person name="Pallen M.J."/>
        </authorList>
    </citation>
    <scope>NUCLEOTIDE SEQUENCE</scope>
    <source>
        <strain evidence="2">ChiHjej13B12-752</strain>
    </source>
</reference>
<evidence type="ECO:0000313" key="2">
    <source>
        <dbReference type="EMBL" id="HIW13384.1"/>
    </source>
</evidence>
<dbReference type="PRINTS" id="PR00081">
    <property type="entry name" value="GDHRDH"/>
</dbReference>
<dbReference type="Proteomes" id="UP000823989">
    <property type="component" value="Unassembled WGS sequence"/>
</dbReference>
<dbReference type="Gene3D" id="3.40.50.720">
    <property type="entry name" value="NAD(P)-binding Rossmann-like Domain"/>
    <property type="match status" value="1"/>
</dbReference>
<keyword evidence="1" id="KW-0560">Oxidoreductase</keyword>
<gene>
    <name evidence="2" type="ORF">H9891_09560</name>
</gene>
<dbReference type="InterPro" id="IPR036291">
    <property type="entry name" value="NAD(P)-bd_dom_sf"/>
</dbReference>
<organism evidence="2 3">
    <name type="scientific">Candidatus Salinicoccus stercoripullorum</name>
    <dbReference type="NCBI Taxonomy" id="2838756"/>
    <lineage>
        <taxon>Bacteria</taxon>
        <taxon>Bacillati</taxon>
        <taxon>Bacillota</taxon>
        <taxon>Bacilli</taxon>
        <taxon>Bacillales</taxon>
        <taxon>Staphylococcaceae</taxon>
        <taxon>Salinicoccus</taxon>
    </lineage>
</organism>
<name>A0A9D1U1K8_9STAP</name>
<dbReference type="InterPro" id="IPR002347">
    <property type="entry name" value="SDR_fam"/>
</dbReference>
<evidence type="ECO:0000313" key="3">
    <source>
        <dbReference type="Proteomes" id="UP000823989"/>
    </source>
</evidence>
<dbReference type="GO" id="GO:0016491">
    <property type="term" value="F:oxidoreductase activity"/>
    <property type="evidence" value="ECO:0007669"/>
    <property type="project" value="UniProtKB-KW"/>
</dbReference>
<reference evidence="2" key="2">
    <citation type="submission" date="2021-04" db="EMBL/GenBank/DDBJ databases">
        <authorList>
            <person name="Gilroy R."/>
        </authorList>
    </citation>
    <scope>NUCLEOTIDE SEQUENCE</scope>
    <source>
        <strain evidence="2">ChiHjej13B12-752</strain>
    </source>
</reference>
<dbReference type="EMBL" id="DXHR01000031">
    <property type="protein sequence ID" value="HIW13384.1"/>
    <property type="molecule type" value="Genomic_DNA"/>
</dbReference>
<dbReference type="PANTHER" id="PTHR43157">
    <property type="entry name" value="PHOSPHATIDYLINOSITOL-GLYCAN BIOSYNTHESIS CLASS F PROTEIN-RELATED"/>
    <property type="match status" value="1"/>
</dbReference>
<protein>
    <submittedName>
        <fullName evidence="2">SDR family NAD(P)-dependent oxidoreductase</fullName>
    </submittedName>
</protein>